<accession>A0AAP0X540</accession>
<reference evidence="1 2" key="1">
    <citation type="journal article" date="2024" name="Plant J.">
        <title>Genome sequences and population genomics reveal climatic adaptation and genomic divergence between two closely related sweetgum species.</title>
        <authorList>
            <person name="Xu W.Q."/>
            <person name="Ren C.Q."/>
            <person name="Zhang X.Y."/>
            <person name="Comes H.P."/>
            <person name="Liu X.H."/>
            <person name="Li Y.G."/>
            <person name="Kettle C.J."/>
            <person name="Jalonen R."/>
            <person name="Gaisberger H."/>
            <person name="Ma Y.Z."/>
            <person name="Qiu Y.X."/>
        </authorList>
    </citation>
    <scope>NUCLEOTIDE SEQUENCE [LARGE SCALE GENOMIC DNA]</scope>
    <source>
        <strain evidence="1">Hangzhou</strain>
    </source>
</reference>
<organism evidence="1 2">
    <name type="scientific">Liquidambar formosana</name>
    <name type="common">Formosan gum</name>
    <dbReference type="NCBI Taxonomy" id="63359"/>
    <lineage>
        <taxon>Eukaryota</taxon>
        <taxon>Viridiplantae</taxon>
        <taxon>Streptophyta</taxon>
        <taxon>Embryophyta</taxon>
        <taxon>Tracheophyta</taxon>
        <taxon>Spermatophyta</taxon>
        <taxon>Magnoliopsida</taxon>
        <taxon>eudicotyledons</taxon>
        <taxon>Gunneridae</taxon>
        <taxon>Pentapetalae</taxon>
        <taxon>Saxifragales</taxon>
        <taxon>Altingiaceae</taxon>
        <taxon>Liquidambar</taxon>
    </lineage>
</organism>
<keyword evidence="2" id="KW-1185">Reference proteome</keyword>
<proteinExistence type="predicted"/>
<sequence>MDIEEDFGNNQLEDVSWLCSLSESELDMLICLKKLVIQRAKIIGCNVLAEKFDLKMLRAIGFILMEYLKGRLKDLSAIQGFADSAAFLEGCNLLNCNLNDSISLEELMACINIDSKKREAERGVEAAKLVG</sequence>
<protein>
    <recommendedName>
        <fullName evidence="3">Gamma-tubulin complex component</fullName>
    </recommendedName>
</protein>
<evidence type="ECO:0000313" key="1">
    <source>
        <dbReference type="EMBL" id="KAK9285355.1"/>
    </source>
</evidence>
<comment type="caution">
    <text evidence="1">The sequence shown here is derived from an EMBL/GenBank/DDBJ whole genome shotgun (WGS) entry which is preliminary data.</text>
</comment>
<name>A0AAP0X540_LIQFO</name>
<evidence type="ECO:0000313" key="2">
    <source>
        <dbReference type="Proteomes" id="UP001415857"/>
    </source>
</evidence>
<dbReference type="EMBL" id="JBBPBK010000005">
    <property type="protein sequence ID" value="KAK9285355.1"/>
    <property type="molecule type" value="Genomic_DNA"/>
</dbReference>
<dbReference type="Proteomes" id="UP001415857">
    <property type="component" value="Unassembled WGS sequence"/>
</dbReference>
<gene>
    <name evidence="1" type="ORF">L1049_024546</name>
</gene>
<dbReference type="PANTHER" id="PTHR48237:SF1">
    <property type="entry name" value="SPC97_SPC98 FAMILY OF SPINDLE POLE BODY (SBP) COMPONENT"/>
    <property type="match status" value="1"/>
</dbReference>
<dbReference type="PANTHER" id="PTHR48237">
    <property type="entry name" value="GAMMA-TUBULIN COMPLEX COMPONENT"/>
    <property type="match status" value="1"/>
</dbReference>
<dbReference type="AlphaFoldDB" id="A0AAP0X540"/>
<evidence type="ECO:0008006" key="3">
    <source>
        <dbReference type="Google" id="ProtNLM"/>
    </source>
</evidence>